<dbReference type="GO" id="GO:0008360">
    <property type="term" value="P:regulation of cell shape"/>
    <property type="evidence" value="ECO:0007669"/>
    <property type="project" value="InterPro"/>
</dbReference>
<organism evidence="9">
    <name type="scientific">uncultured bacterium</name>
    <name type="common">gcode 4</name>
    <dbReference type="NCBI Taxonomy" id="1234023"/>
    <lineage>
        <taxon>Bacteria</taxon>
        <taxon>environmental samples</taxon>
    </lineage>
</organism>
<dbReference type="Gene3D" id="3.40.1190.10">
    <property type="entry name" value="Mur-like, catalytic domain"/>
    <property type="match status" value="1"/>
</dbReference>
<dbReference type="InterPro" id="IPR005762">
    <property type="entry name" value="MurD"/>
</dbReference>
<dbReference type="GO" id="GO:0008764">
    <property type="term" value="F:UDP-N-acetylmuramoylalanine-D-glutamate ligase activity"/>
    <property type="evidence" value="ECO:0007669"/>
    <property type="project" value="UniProtKB-EC"/>
</dbReference>
<comment type="subcellular location">
    <subcellularLocation>
        <location evidence="1">Cytoplasm</location>
    </subcellularLocation>
</comment>
<comment type="caution">
    <text evidence="9">The sequence shown here is derived from an EMBL/GenBank/DDBJ whole genome shotgun (WGS) entry which is preliminary data.</text>
</comment>
<dbReference type="GO" id="GO:0051301">
    <property type="term" value="P:cell division"/>
    <property type="evidence" value="ECO:0007669"/>
    <property type="project" value="InterPro"/>
</dbReference>
<dbReference type="EC" id="6.3.2.9" evidence="9"/>
<dbReference type="InterPro" id="IPR036565">
    <property type="entry name" value="Mur-like_cat_sf"/>
</dbReference>
<keyword evidence="6" id="KW-0067">ATP-binding</keyword>
<keyword evidence="5" id="KW-0547">Nucleotide-binding</keyword>
<evidence type="ECO:0000256" key="5">
    <source>
        <dbReference type="ARBA" id="ARBA00022741"/>
    </source>
</evidence>
<dbReference type="Gene3D" id="3.90.190.20">
    <property type="entry name" value="Mur ligase, C-terminal domain"/>
    <property type="match status" value="1"/>
</dbReference>
<dbReference type="AlphaFoldDB" id="K2G9R1"/>
<name>K2G9R1_9BACT</name>
<dbReference type="Pfam" id="PF08245">
    <property type="entry name" value="Mur_ligase_M"/>
    <property type="match status" value="1"/>
</dbReference>
<evidence type="ECO:0000313" key="9">
    <source>
        <dbReference type="EMBL" id="EKE26909.1"/>
    </source>
</evidence>
<evidence type="ECO:0000256" key="2">
    <source>
        <dbReference type="ARBA" id="ARBA00004752"/>
    </source>
</evidence>
<evidence type="ECO:0000256" key="3">
    <source>
        <dbReference type="ARBA" id="ARBA00022490"/>
    </source>
</evidence>
<dbReference type="SUPFAM" id="SSF53623">
    <property type="entry name" value="MurD-like peptide ligases, catalytic domain"/>
    <property type="match status" value="1"/>
</dbReference>
<dbReference type="EMBL" id="AMFJ01000641">
    <property type="protein sequence ID" value="EKE26909.1"/>
    <property type="molecule type" value="Genomic_DNA"/>
</dbReference>
<evidence type="ECO:0000256" key="6">
    <source>
        <dbReference type="ARBA" id="ARBA00022840"/>
    </source>
</evidence>
<feature type="domain" description="Mur ligase central" evidence="8">
    <location>
        <begin position="81"/>
        <end position="280"/>
    </location>
</feature>
<feature type="domain" description="Mur ligase C-terminal" evidence="7">
    <location>
        <begin position="303"/>
        <end position="415"/>
    </location>
</feature>
<dbReference type="InterPro" id="IPR013221">
    <property type="entry name" value="Mur_ligase_cen"/>
</dbReference>
<gene>
    <name evidence="9" type="primary">murD</name>
    <name evidence="9" type="ORF">ACD_4C00125G0007</name>
</gene>
<dbReference type="InterPro" id="IPR004101">
    <property type="entry name" value="Mur_ligase_C"/>
</dbReference>
<keyword evidence="4 9" id="KW-0436">Ligase</keyword>
<evidence type="ECO:0000259" key="8">
    <source>
        <dbReference type="Pfam" id="PF08245"/>
    </source>
</evidence>
<dbReference type="Pfam" id="PF02875">
    <property type="entry name" value="Mur_ligase_C"/>
    <property type="match status" value="1"/>
</dbReference>
<evidence type="ECO:0000259" key="7">
    <source>
        <dbReference type="Pfam" id="PF02875"/>
    </source>
</evidence>
<sequence length="441" mass="53367">MVLIYGKGKVWNSLKEFCDYMKIDSEIKDDSDDIKDFWIYEKIIASPWIPPTNKIYKTWKVTWDLDFCYPYLPEWFRIISITWTDWKSTTAWIIYNILKQELEWKENLKERKEEISETGNCLIVWKKWVFLSGNFDEPFSKTVLEINKKWLRAWFIVVEISSFMAFNIEQFSSDYSIFTNFETDHLNWHKDMDEYFESKLKIFRNTSRKSIVNLQVLNKAKELWLNFNLDNVRFFWSDNELKDRVEDSDIIVSWRKKINVKETNFRGPYNALNILSSVLVGNEMWICFKRMKNYLKNIYWLAHRIEFYKEINWIRFIDDSKSTSAQSLKAALETFDDWKIILIAGWSDKWDKFDHLWEIIKNKVKHAELIWQTKEVIWKVFADHKISFHYSESMDEAVSEAYKKSSKWDIVLLSPGCASFWLFKDYLDRADKFKEAINNIK</sequence>
<dbReference type="GO" id="GO:0005737">
    <property type="term" value="C:cytoplasm"/>
    <property type="evidence" value="ECO:0007669"/>
    <property type="project" value="UniProtKB-SubCell"/>
</dbReference>
<dbReference type="InterPro" id="IPR036615">
    <property type="entry name" value="Mur_ligase_C_dom_sf"/>
</dbReference>
<evidence type="ECO:0000256" key="4">
    <source>
        <dbReference type="ARBA" id="ARBA00022598"/>
    </source>
</evidence>
<evidence type="ECO:0000256" key="1">
    <source>
        <dbReference type="ARBA" id="ARBA00004496"/>
    </source>
</evidence>
<comment type="pathway">
    <text evidence="2">Cell wall biogenesis; peptidoglycan biosynthesis.</text>
</comment>
<proteinExistence type="predicted"/>
<accession>K2G9R1</accession>
<keyword evidence="3" id="KW-0963">Cytoplasm</keyword>
<reference evidence="9" key="1">
    <citation type="journal article" date="2012" name="Science">
        <title>Fermentation, hydrogen, and sulfur metabolism in multiple uncultivated bacterial phyla.</title>
        <authorList>
            <person name="Wrighton K.C."/>
            <person name="Thomas B.C."/>
            <person name="Sharon I."/>
            <person name="Miller C.S."/>
            <person name="Castelle C.J."/>
            <person name="VerBerkmoes N.C."/>
            <person name="Wilkins M.J."/>
            <person name="Hettich R.L."/>
            <person name="Lipton M.S."/>
            <person name="Williams K.H."/>
            <person name="Long P.E."/>
            <person name="Banfield J.F."/>
        </authorList>
    </citation>
    <scope>NUCLEOTIDE SEQUENCE [LARGE SCALE GENOMIC DNA]</scope>
</reference>
<dbReference type="GO" id="GO:0005524">
    <property type="term" value="F:ATP binding"/>
    <property type="evidence" value="ECO:0007669"/>
    <property type="project" value="UniProtKB-KW"/>
</dbReference>
<dbReference type="SUPFAM" id="SSF53244">
    <property type="entry name" value="MurD-like peptide ligases, peptide-binding domain"/>
    <property type="match status" value="1"/>
</dbReference>
<dbReference type="PANTHER" id="PTHR43692">
    <property type="entry name" value="UDP-N-ACETYLMURAMOYLALANINE--D-GLUTAMATE LIGASE"/>
    <property type="match status" value="1"/>
</dbReference>
<protein>
    <submittedName>
        <fullName evidence="9">UDP-N-acetylmuramoylalanine-D-glutamate ligase</fullName>
        <ecNumber evidence="9">6.3.2.9</ecNumber>
    </submittedName>
</protein>
<dbReference type="PANTHER" id="PTHR43692:SF1">
    <property type="entry name" value="UDP-N-ACETYLMURAMOYLALANINE--D-GLUTAMATE LIGASE"/>
    <property type="match status" value="1"/>
</dbReference>